<organism evidence="5 6">
    <name type="scientific">Fusarium zealandicum</name>
    <dbReference type="NCBI Taxonomy" id="1053134"/>
    <lineage>
        <taxon>Eukaryota</taxon>
        <taxon>Fungi</taxon>
        <taxon>Dikarya</taxon>
        <taxon>Ascomycota</taxon>
        <taxon>Pezizomycotina</taxon>
        <taxon>Sordariomycetes</taxon>
        <taxon>Hypocreomycetidae</taxon>
        <taxon>Hypocreales</taxon>
        <taxon>Nectriaceae</taxon>
        <taxon>Fusarium</taxon>
        <taxon>Fusarium staphyleae species complex</taxon>
    </lineage>
</organism>
<evidence type="ECO:0000256" key="4">
    <source>
        <dbReference type="SAM" id="MobiDB-lite"/>
    </source>
</evidence>
<evidence type="ECO:0000313" key="5">
    <source>
        <dbReference type="EMBL" id="KAF4969277.1"/>
    </source>
</evidence>
<dbReference type="Proteomes" id="UP000635477">
    <property type="component" value="Unassembled WGS sequence"/>
</dbReference>
<dbReference type="Pfam" id="PF10937">
    <property type="entry name" value="Kgd4-YMR31"/>
    <property type="match status" value="1"/>
</dbReference>
<dbReference type="GO" id="GO:0006103">
    <property type="term" value="P:2-oxoglutarate metabolic process"/>
    <property type="evidence" value="ECO:0007669"/>
    <property type="project" value="InterPro"/>
</dbReference>
<gene>
    <name evidence="5" type="ORF">FZEAL_10258</name>
</gene>
<reference evidence="5" key="1">
    <citation type="journal article" date="2020" name="BMC Genomics">
        <title>Correction to: Identification and distribution of gene clusters required for synthesis of sphingolipid metabolism inhibitors in diverse species of the filamentous fungus Fusarium.</title>
        <authorList>
            <person name="Kim H.S."/>
            <person name="Lohmar J.M."/>
            <person name="Busman M."/>
            <person name="Brown D.W."/>
            <person name="Naumann T.A."/>
            <person name="Divon H.H."/>
            <person name="Lysoe E."/>
            <person name="Uhlig S."/>
            <person name="Proctor R.H."/>
        </authorList>
    </citation>
    <scope>NUCLEOTIDE SEQUENCE</scope>
    <source>
        <strain evidence="5">NRRL 22465</strain>
    </source>
</reference>
<dbReference type="PANTHER" id="PTHR31601:SF2">
    <property type="entry name" value="ALPHA-KETOGLUTARATE DEHYDROGENASE COMPONENT 4"/>
    <property type="match status" value="1"/>
</dbReference>
<protein>
    <submittedName>
        <fullName evidence="5">Uncharacterized protein</fullName>
    </submittedName>
</protein>
<accession>A0A8H4U412</accession>
<proteinExistence type="inferred from homology"/>
<dbReference type="PANTHER" id="PTHR31601">
    <property type="entry name" value="28S RIBOSOMAL PROTEIN S36, MITOCHONDRIAL"/>
    <property type="match status" value="1"/>
</dbReference>
<feature type="region of interest" description="Disordered" evidence="4">
    <location>
        <begin position="26"/>
        <end position="49"/>
    </location>
</feature>
<comment type="similarity">
    <text evidence="3">Belongs to the alpha-ketoglutarate dehydrogenase component 4 family.</text>
</comment>
<evidence type="ECO:0000256" key="2">
    <source>
        <dbReference type="ARBA" id="ARBA00023128"/>
    </source>
</evidence>
<dbReference type="EMBL" id="JABEYC010001100">
    <property type="protein sequence ID" value="KAF4969277.1"/>
    <property type="molecule type" value="Genomic_DNA"/>
</dbReference>
<evidence type="ECO:0000256" key="1">
    <source>
        <dbReference type="ARBA" id="ARBA00004173"/>
    </source>
</evidence>
<dbReference type="GO" id="GO:0005739">
    <property type="term" value="C:mitochondrion"/>
    <property type="evidence" value="ECO:0007669"/>
    <property type="project" value="UniProtKB-SubCell"/>
</dbReference>
<evidence type="ECO:0000313" key="6">
    <source>
        <dbReference type="Proteomes" id="UP000635477"/>
    </source>
</evidence>
<dbReference type="InterPro" id="IPR020373">
    <property type="entry name" value="Kgd4/YMR-31"/>
</dbReference>
<keyword evidence="2" id="KW-0496">Mitochondrion</keyword>
<dbReference type="OrthoDB" id="2116030at2759"/>
<name>A0A8H4U412_9HYPO</name>
<dbReference type="GO" id="GO:0004591">
    <property type="term" value="F:oxoglutarate dehydrogenase (succinyl-transferring) activity"/>
    <property type="evidence" value="ECO:0007669"/>
    <property type="project" value="TreeGrafter"/>
</dbReference>
<sequence>MFSATRALRQAAVHAERTPLIKFLGPRTIPSTVDHTPKAHPASPEGTLPASWAGYGNGDAASRHKTFSSYRDAAQQHGPLQNSIRSESGVGGSAGAALGSIHAPEGVFFDVSELPSRFHRAPLNAAEIEAVESGGAAIFEHDEKSQGEDCLEHLSRTAKVDEGAGGKTHGILSRCMSLGPTSQDHPAEEQCRPQATLRSCWLLFRLDNPLWTTRYHAAKRVISVLR</sequence>
<comment type="subcellular location">
    <subcellularLocation>
        <location evidence="1">Mitochondrion</location>
    </subcellularLocation>
</comment>
<evidence type="ECO:0000256" key="3">
    <source>
        <dbReference type="ARBA" id="ARBA00043970"/>
    </source>
</evidence>
<dbReference type="AlphaFoldDB" id="A0A8H4U412"/>
<comment type="caution">
    <text evidence="5">The sequence shown here is derived from an EMBL/GenBank/DDBJ whole genome shotgun (WGS) entry which is preliminary data.</text>
</comment>
<reference evidence="5" key="2">
    <citation type="submission" date="2020-05" db="EMBL/GenBank/DDBJ databases">
        <authorList>
            <person name="Kim H.-S."/>
            <person name="Proctor R.H."/>
            <person name="Brown D.W."/>
        </authorList>
    </citation>
    <scope>NUCLEOTIDE SEQUENCE</scope>
    <source>
        <strain evidence="5">NRRL 22465</strain>
    </source>
</reference>
<keyword evidence="6" id="KW-1185">Reference proteome</keyword>